<evidence type="ECO:0008006" key="3">
    <source>
        <dbReference type="Google" id="ProtNLM"/>
    </source>
</evidence>
<dbReference type="PANTHER" id="PTHR35317">
    <property type="entry name" value="OS04G0629600 PROTEIN"/>
    <property type="match status" value="1"/>
</dbReference>
<dbReference type="Pfam" id="PF14223">
    <property type="entry name" value="Retrotran_gag_2"/>
    <property type="match status" value="1"/>
</dbReference>
<reference evidence="2" key="1">
    <citation type="submission" date="2016-06" db="EMBL/GenBank/DDBJ databases">
        <title>Parallel loss of symbiosis genes in relatives of nitrogen-fixing non-legume Parasponia.</title>
        <authorList>
            <person name="Van Velzen R."/>
            <person name="Holmer R."/>
            <person name="Bu F."/>
            <person name="Rutten L."/>
            <person name="Van Zeijl A."/>
            <person name="Liu W."/>
            <person name="Santuari L."/>
            <person name="Cao Q."/>
            <person name="Sharma T."/>
            <person name="Shen D."/>
            <person name="Roswanjaya Y."/>
            <person name="Wardhani T."/>
            <person name="Kalhor M.S."/>
            <person name="Jansen J."/>
            <person name="Van den Hoogen J."/>
            <person name="Gungor B."/>
            <person name="Hartog M."/>
            <person name="Hontelez J."/>
            <person name="Verver J."/>
            <person name="Yang W.-C."/>
            <person name="Schijlen E."/>
            <person name="Repin R."/>
            <person name="Schilthuizen M."/>
            <person name="Schranz E."/>
            <person name="Heidstra R."/>
            <person name="Miyata K."/>
            <person name="Fedorova E."/>
            <person name="Kohlen W."/>
            <person name="Bisseling T."/>
            <person name="Smit S."/>
            <person name="Geurts R."/>
        </authorList>
    </citation>
    <scope>NUCLEOTIDE SEQUENCE [LARGE SCALE GENOMIC DNA]</scope>
    <source>
        <strain evidence="2">cv. WU1-14</strain>
    </source>
</reference>
<proteinExistence type="predicted"/>
<evidence type="ECO:0000313" key="1">
    <source>
        <dbReference type="EMBL" id="PON54754.1"/>
    </source>
</evidence>
<name>A0A2P5C156_PARAD</name>
<dbReference type="AlphaFoldDB" id="A0A2P5C156"/>
<dbReference type="Proteomes" id="UP000237105">
    <property type="component" value="Unassembled WGS sequence"/>
</dbReference>
<dbReference type="OrthoDB" id="1162772at2759"/>
<evidence type="ECO:0000313" key="2">
    <source>
        <dbReference type="Proteomes" id="UP000237105"/>
    </source>
</evidence>
<accession>A0A2P5C156</accession>
<comment type="caution">
    <text evidence="1">The sequence shown here is derived from an EMBL/GenBank/DDBJ whole genome shotgun (WGS) entry which is preliminary data.</text>
</comment>
<dbReference type="EMBL" id="JXTB01000190">
    <property type="protein sequence ID" value="PON54754.1"/>
    <property type="molecule type" value="Genomic_DNA"/>
</dbReference>
<gene>
    <name evidence="1" type="ORF">PanWU01x14_192600</name>
</gene>
<keyword evidence="2" id="KW-1185">Reference proteome</keyword>
<organism evidence="1 2">
    <name type="scientific">Parasponia andersonii</name>
    <name type="common">Sponia andersonii</name>
    <dbReference type="NCBI Taxonomy" id="3476"/>
    <lineage>
        <taxon>Eukaryota</taxon>
        <taxon>Viridiplantae</taxon>
        <taxon>Streptophyta</taxon>
        <taxon>Embryophyta</taxon>
        <taxon>Tracheophyta</taxon>
        <taxon>Spermatophyta</taxon>
        <taxon>Magnoliopsida</taxon>
        <taxon>eudicotyledons</taxon>
        <taxon>Gunneridae</taxon>
        <taxon>Pentapetalae</taxon>
        <taxon>rosids</taxon>
        <taxon>fabids</taxon>
        <taxon>Rosales</taxon>
        <taxon>Cannabaceae</taxon>
        <taxon>Parasponia</taxon>
    </lineage>
</organism>
<dbReference type="PANTHER" id="PTHR35317:SF42">
    <property type="entry name" value="RETROTRANSPOSON GAG DOMAIN-CONTAINING PROTEIN"/>
    <property type="match status" value="1"/>
</dbReference>
<sequence>MSLMVMKHSILETVRGAMLEVENIKEFFDTIAERFQKNEKAETSTMFSTLIVMRYKGKENIKEYIMEMSNLTLKLKALMLELLDDLFMHLVLICLLPQFNQFKVSYNT</sequence>
<protein>
    <recommendedName>
        <fullName evidence="3">Retrotransposon gag domain-containing protein</fullName>
    </recommendedName>
</protein>